<keyword evidence="2" id="KW-1185">Reference proteome</keyword>
<evidence type="ECO:0000313" key="1">
    <source>
        <dbReference type="EMBL" id="MBB3808795.1"/>
    </source>
</evidence>
<name>A0A7W5Z2A3_9HYPH</name>
<reference evidence="1 2" key="1">
    <citation type="submission" date="2020-08" db="EMBL/GenBank/DDBJ databases">
        <title>Genomic Encyclopedia of Type Strains, Phase IV (KMG-IV): sequencing the most valuable type-strain genomes for metagenomic binning, comparative biology and taxonomic classification.</title>
        <authorList>
            <person name="Goeker M."/>
        </authorList>
    </citation>
    <scope>NUCLEOTIDE SEQUENCE [LARGE SCALE GENOMIC DNA]</scope>
    <source>
        <strain evidence="1 2">DSM 28760</strain>
    </source>
</reference>
<dbReference type="AlphaFoldDB" id="A0A7W5Z2A3"/>
<gene>
    <name evidence="1" type="ORF">FHS81_000865</name>
</gene>
<dbReference type="RefSeq" id="WP_183750836.1">
    <property type="nucleotide sequence ID" value="NZ_JACICC010000002.1"/>
</dbReference>
<proteinExistence type="predicted"/>
<protein>
    <submittedName>
        <fullName evidence="1">Uncharacterized protein</fullName>
    </submittedName>
</protein>
<comment type="caution">
    <text evidence="1">The sequence shown here is derived from an EMBL/GenBank/DDBJ whole genome shotgun (WGS) entry which is preliminary data.</text>
</comment>
<dbReference type="Proteomes" id="UP000537592">
    <property type="component" value="Unassembled WGS sequence"/>
</dbReference>
<sequence length="138" mass="15748">MTQINRYLEDEHMDRIDHALGRPLDPMAETYRNHYVTDANGTEAEEMRASPLWRGGNDVTGMATFHVTGDGCKALTDHLKQIRDPHRAFVVTFDGFDATVVSTSPAKARYEYWLRVSDCWPDLKFSEFLRGAKVLRAV</sequence>
<dbReference type="EMBL" id="JACICC010000002">
    <property type="protein sequence ID" value="MBB3808795.1"/>
    <property type="molecule type" value="Genomic_DNA"/>
</dbReference>
<organism evidence="1 2">
    <name type="scientific">Pseudochelatococcus contaminans</name>
    <dbReference type="NCBI Taxonomy" id="1538103"/>
    <lineage>
        <taxon>Bacteria</taxon>
        <taxon>Pseudomonadati</taxon>
        <taxon>Pseudomonadota</taxon>
        <taxon>Alphaproteobacteria</taxon>
        <taxon>Hyphomicrobiales</taxon>
        <taxon>Chelatococcaceae</taxon>
        <taxon>Pseudochelatococcus</taxon>
    </lineage>
</organism>
<accession>A0A7W5Z2A3</accession>
<evidence type="ECO:0000313" key="2">
    <source>
        <dbReference type="Proteomes" id="UP000537592"/>
    </source>
</evidence>